<feature type="transmembrane region" description="Helical" evidence="1">
    <location>
        <begin position="188"/>
        <end position="210"/>
    </location>
</feature>
<sequence length="382" mass="44583">MILDVLVYLAVFTVSLIMAAIFQKIHTTAKTGYLSAGAVKLNTFIYCVNGCLTVFPVIAMFGLRFGIGTDYFNYEQIYNEVHGASICDYWRLHNQNFSNFYIEPGYYALNKIFPSYRWLLWGIGILLFTLLFIAIKDYSKQINLAFALFIYLSTQYIYALNGMRFAIAVVLILIGYKFLIQNKTKPFVLMVLLASLFHKTALFCLAMVFLKRYRYKRVDGIRNIVLMAMILSFPFLSKFLLEIFSHIPLFERYFATLQYSASTTMGISWMWALHVIPVLLPLIILCGKEIFDAENTDILFRICVMEVPLRMLGLFNTWYTRFSRYSQIALVIFIPLVLSKIQNKQKKAMLYLYYIAWFVFYFAYYAIVNDQGDSLPYVWIFS</sequence>
<keyword evidence="1 3" id="KW-0812">Transmembrane</keyword>
<keyword evidence="1" id="KW-0472">Membrane</keyword>
<reference evidence="2" key="2">
    <citation type="submission" date="2023-01" db="EMBL/GenBank/DDBJ databases">
        <title>Human gut microbiome strain richness.</title>
        <authorList>
            <person name="Chen-Liaw A."/>
        </authorList>
    </citation>
    <scope>NUCLEOTIDE SEQUENCE</scope>
    <source>
        <strain evidence="2">B1_m1001713B170214d0_201011</strain>
    </source>
</reference>
<protein>
    <submittedName>
        <fullName evidence="2">EpsG family protein</fullName>
    </submittedName>
    <submittedName>
        <fullName evidence="3">Transmembrane protein EpsG</fullName>
    </submittedName>
</protein>
<dbReference type="InterPro" id="IPR049458">
    <property type="entry name" value="EpsG-like"/>
</dbReference>
<evidence type="ECO:0000313" key="3">
    <source>
        <dbReference type="EMBL" id="VYU76224.1"/>
    </source>
</evidence>
<accession>A0A6N3HH29</accession>
<dbReference type="RefSeq" id="WP_156684899.1">
    <property type="nucleotide sequence ID" value="NZ_CACRUA010000054.1"/>
</dbReference>
<reference evidence="3" key="1">
    <citation type="submission" date="2019-11" db="EMBL/GenBank/DDBJ databases">
        <authorList>
            <person name="Feng L."/>
        </authorList>
    </citation>
    <scope>NUCLEOTIDE SEQUENCE</scope>
    <source>
        <strain evidence="3">CsymbiosumLFYP84</strain>
    </source>
</reference>
<organism evidence="3">
    <name type="scientific">Clostridium symbiosum</name>
    <name type="common">Bacteroides symbiosus</name>
    <dbReference type="NCBI Taxonomy" id="1512"/>
    <lineage>
        <taxon>Bacteria</taxon>
        <taxon>Bacillati</taxon>
        <taxon>Bacillota</taxon>
        <taxon>Clostridia</taxon>
        <taxon>Lachnospirales</taxon>
        <taxon>Lachnospiraceae</taxon>
        <taxon>Otoolea</taxon>
    </lineage>
</organism>
<feature type="transmembrane region" description="Helical" evidence="1">
    <location>
        <begin position="43"/>
        <end position="63"/>
    </location>
</feature>
<feature type="transmembrane region" description="Helical" evidence="1">
    <location>
        <begin position="267"/>
        <end position="286"/>
    </location>
</feature>
<feature type="transmembrane region" description="Helical" evidence="1">
    <location>
        <begin position="222"/>
        <end position="247"/>
    </location>
</feature>
<name>A0A6N3HH29_CLOSY</name>
<dbReference type="Pfam" id="PF14897">
    <property type="entry name" value="EpsG"/>
    <property type="match status" value="1"/>
</dbReference>
<feature type="transmembrane region" description="Helical" evidence="1">
    <location>
        <begin position="6"/>
        <end position="22"/>
    </location>
</feature>
<proteinExistence type="predicted"/>
<dbReference type="AlphaFoldDB" id="A0A6N3HH29"/>
<feature type="transmembrane region" description="Helical" evidence="1">
    <location>
        <begin position="156"/>
        <end position="176"/>
    </location>
</feature>
<feature type="transmembrane region" description="Helical" evidence="1">
    <location>
        <begin position="348"/>
        <end position="367"/>
    </location>
</feature>
<dbReference type="EMBL" id="JAQLGM010000059">
    <property type="protein sequence ID" value="MDB2002124.1"/>
    <property type="molecule type" value="Genomic_DNA"/>
</dbReference>
<keyword evidence="1" id="KW-1133">Transmembrane helix</keyword>
<evidence type="ECO:0000256" key="1">
    <source>
        <dbReference type="SAM" id="Phobius"/>
    </source>
</evidence>
<evidence type="ECO:0000313" key="2">
    <source>
        <dbReference type="EMBL" id="MDB2002124.1"/>
    </source>
</evidence>
<gene>
    <name evidence="3" type="primary">epsG</name>
    <name evidence="3" type="ORF">CSLFYP84_03861</name>
    <name evidence="2" type="ORF">PM006_18155</name>
</gene>
<dbReference type="Proteomes" id="UP001300871">
    <property type="component" value="Unassembled WGS sequence"/>
</dbReference>
<dbReference type="EMBL" id="CACRUA010000054">
    <property type="protein sequence ID" value="VYU76224.1"/>
    <property type="molecule type" value="Genomic_DNA"/>
</dbReference>
<feature type="transmembrane region" description="Helical" evidence="1">
    <location>
        <begin position="118"/>
        <end position="135"/>
    </location>
</feature>